<evidence type="ECO:0000256" key="3">
    <source>
        <dbReference type="ARBA" id="ARBA00022490"/>
    </source>
</evidence>
<protein>
    <recommendedName>
        <fullName evidence="8">Svf1-like C-terminal domain-containing protein</fullName>
    </recommendedName>
</protein>
<evidence type="ECO:0000256" key="1">
    <source>
        <dbReference type="ARBA" id="ARBA00004496"/>
    </source>
</evidence>
<proteinExistence type="inferred from homology"/>
<evidence type="ECO:0008006" key="8">
    <source>
        <dbReference type="Google" id="ProtNLM"/>
    </source>
</evidence>
<dbReference type="EMBL" id="MBFS01000188">
    <property type="protein sequence ID" value="PVV03827.1"/>
    <property type="molecule type" value="Genomic_DNA"/>
</dbReference>
<dbReference type="AlphaFoldDB" id="A0A2T9ZH34"/>
<accession>A0A2T9ZH34</accession>
<dbReference type="GO" id="GO:0006979">
    <property type="term" value="P:response to oxidative stress"/>
    <property type="evidence" value="ECO:0007669"/>
    <property type="project" value="InterPro"/>
</dbReference>
<dbReference type="OrthoDB" id="2590239at2759"/>
<dbReference type="STRING" id="133381.A0A2T9ZH34"/>
<name>A0A2T9ZH34_9FUNG</name>
<comment type="caution">
    <text evidence="6">The sequence shown here is derived from an EMBL/GenBank/DDBJ whole genome shotgun (WGS) entry which is preliminary data.</text>
</comment>
<dbReference type="Pfam" id="PF17187">
    <property type="entry name" value="Svf1_C"/>
    <property type="match status" value="1"/>
</dbReference>
<feature type="domain" description="Svf1-like C-terminal" evidence="5">
    <location>
        <begin position="194"/>
        <end position="354"/>
    </location>
</feature>
<dbReference type="Proteomes" id="UP000245609">
    <property type="component" value="Unassembled WGS sequence"/>
</dbReference>
<evidence type="ECO:0000259" key="5">
    <source>
        <dbReference type="Pfam" id="PF17187"/>
    </source>
</evidence>
<evidence type="ECO:0000313" key="6">
    <source>
        <dbReference type="EMBL" id="PVV03827.1"/>
    </source>
</evidence>
<comment type="similarity">
    <text evidence="2">Belongs to the SVF1 family.</text>
</comment>
<gene>
    <name evidence="6" type="ORF">BB560_001691</name>
</gene>
<dbReference type="InterPro" id="IPR051385">
    <property type="entry name" value="Ceramide-binding_SVF1"/>
</dbReference>
<keyword evidence="3" id="KW-0963">Cytoplasm</keyword>
<evidence type="ECO:0000313" key="7">
    <source>
        <dbReference type="Proteomes" id="UP000245609"/>
    </source>
</evidence>
<dbReference type="InterPro" id="IPR033394">
    <property type="entry name" value="Svf1-like_C"/>
</dbReference>
<dbReference type="GO" id="GO:0005737">
    <property type="term" value="C:cytoplasm"/>
    <property type="evidence" value="ECO:0007669"/>
    <property type="project" value="UniProtKB-SubCell"/>
</dbReference>
<organism evidence="6 7">
    <name type="scientific">Smittium megazygosporum</name>
    <dbReference type="NCBI Taxonomy" id="133381"/>
    <lineage>
        <taxon>Eukaryota</taxon>
        <taxon>Fungi</taxon>
        <taxon>Fungi incertae sedis</taxon>
        <taxon>Zoopagomycota</taxon>
        <taxon>Kickxellomycotina</taxon>
        <taxon>Harpellomycetes</taxon>
        <taxon>Harpellales</taxon>
        <taxon>Legeriomycetaceae</taxon>
        <taxon>Smittium</taxon>
    </lineage>
</organism>
<keyword evidence="7" id="KW-1185">Reference proteome</keyword>
<dbReference type="PANTHER" id="PTHR47107:SF1">
    <property type="entry name" value="CERAMIDE-BINDING PROTEIN SVF1-RELATED"/>
    <property type="match status" value="1"/>
</dbReference>
<feature type="domain" description="Svf1-like N-terminal" evidence="4">
    <location>
        <begin position="40"/>
        <end position="187"/>
    </location>
</feature>
<reference evidence="6 7" key="1">
    <citation type="journal article" date="2018" name="MBio">
        <title>Comparative Genomics Reveals the Core Gene Toolbox for the Fungus-Insect Symbiosis.</title>
        <authorList>
            <person name="Wang Y."/>
            <person name="Stata M."/>
            <person name="Wang W."/>
            <person name="Stajich J.E."/>
            <person name="White M.M."/>
            <person name="Moncalvo J.M."/>
        </authorList>
    </citation>
    <scope>NUCLEOTIDE SEQUENCE [LARGE SCALE GENOMIC DNA]</scope>
    <source>
        <strain evidence="6 7">SC-DP-2</strain>
    </source>
</reference>
<dbReference type="InterPro" id="IPR013931">
    <property type="entry name" value="Svf1-like_N"/>
</dbReference>
<comment type="subcellular location">
    <subcellularLocation>
        <location evidence="1">Cytoplasm</location>
    </subcellularLocation>
</comment>
<dbReference type="Pfam" id="PF08622">
    <property type="entry name" value="Svf1"/>
    <property type="match status" value="1"/>
</dbReference>
<evidence type="ECO:0000259" key="4">
    <source>
        <dbReference type="Pfam" id="PF08622"/>
    </source>
</evidence>
<evidence type="ECO:0000256" key="2">
    <source>
        <dbReference type="ARBA" id="ARBA00009069"/>
    </source>
</evidence>
<dbReference type="PANTHER" id="PTHR47107">
    <property type="entry name" value="SVF1-LIKE PROTEIN YDR222W-RELATED"/>
    <property type="match status" value="1"/>
</dbReference>
<sequence>MFHFGSSTTETALSTVPPGTSPICKLKKEDLEWVCHGSGTESDTIYFRLENGTFVLLQFACAKISVSTTYQTNMMICEKGENPIFETLENSKMTIDSDKISVTCDRLKIQFNKDITGLTMSYTGKDDLRIELSSKFISEGYKIGETPNKIAGGTANHVFYPRVSVQATLEHSGKKVSESGTGIFIRAASSGILPYNIGARWYLSLVDNPDFYFHILQYTTPKKYGAVTISQAALIRDQKPAVYFYDNKLKLEDLDKSLNKTYELPRRVVYTLKGQTEDKKNATLTYNADLSNFIYEIRALAAMNPILKSLIHALVTNPILFDFMETDAKLVLKVDGEKEEVLSGTAYHELTFMS</sequence>